<evidence type="ECO:0000313" key="3">
    <source>
        <dbReference type="Proteomes" id="UP000178606"/>
    </source>
</evidence>
<evidence type="ECO:0008006" key="4">
    <source>
        <dbReference type="Google" id="ProtNLM"/>
    </source>
</evidence>
<dbReference type="Proteomes" id="UP000178606">
    <property type="component" value="Unassembled WGS sequence"/>
</dbReference>
<keyword evidence="1" id="KW-0472">Membrane</keyword>
<comment type="caution">
    <text evidence="2">The sequence shown here is derived from an EMBL/GenBank/DDBJ whole genome shotgun (WGS) entry which is preliminary data.</text>
</comment>
<reference evidence="2 3" key="1">
    <citation type="journal article" date="2016" name="Nat. Commun.">
        <title>Thousands of microbial genomes shed light on interconnected biogeochemical processes in an aquifer system.</title>
        <authorList>
            <person name="Anantharaman K."/>
            <person name="Brown C.T."/>
            <person name="Hug L.A."/>
            <person name="Sharon I."/>
            <person name="Castelle C.J."/>
            <person name="Probst A.J."/>
            <person name="Thomas B.C."/>
            <person name="Singh A."/>
            <person name="Wilkins M.J."/>
            <person name="Karaoz U."/>
            <person name="Brodie E.L."/>
            <person name="Williams K.H."/>
            <person name="Hubbard S.S."/>
            <person name="Banfield J.F."/>
        </authorList>
    </citation>
    <scope>NUCLEOTIDE SEQUENCE [LARGE SCALE GENOMIC DNA]</scope>
    <source>
        <strain evidence="3">RIFCSPLOWO2_12_FULL_64_10</strain>
    </source>
</reference>
<feature type="transmembrane region" description="Helical" evidence="1">
    <location>
        <begin position="156"/>
        <end position="176"/>
    </location>
</feature>
<organism evidence="2 3">
    <name type="scientific">Handelsmanbacteria sp. (strain RIFCSPLOWO2_12_FULL_64_10)</name>
    <dbReference type="NCBI Taxonomy" id="1817868"/>
    <lineage>
        <taxon>Bacteria</taxon>
        <taxon>Candidatus Handelsmaniibacteriota</taxon>
    </lineage>
</organism>
<keyword evidence="1" id="KW-1133">Transmembrane helix</keyword>
<dbReference type="AlphaFoldDB" id="A0A1F6D3Z7"/>
<name>A0A1F6D3Z7_HANXR</name>
<feature type="transmembrane region" description="Helical" evidence="1">
    <location>
        <begin position="122"/>
        <end position="144"/>
    </location>
</feature>
<proteinExistence type="predicted"/>
<accession>A0A1F6D3Z7</accession>
<evidence type="ECO:0000256" key="1">
    <source>
        <dbReference type="SAM" id="Phobius"/>
    </source>
</evidence>
<gene>
    <name evidence="2" type="ORF">A3F84_16540</name>
</gene>
<dbReference type="EMBL" id="MFKF01000061">
    <property type="protein sequence ID" value="OGG55762.1"/>
    <property type="molecule type" value="Genomic_DNA"/>
</dbReference>
<keyword evidence="1" id="KW-0812">Transmembrane</keyword>
<sequence>MTAPPLRRPDRELPATWVVRLIDDFAGRYIAFRREMAGWRYLVLMSALLYPSSRLLHEAGHLTAGLLLGADIEGVHVGGSWPLDTAVVVASVKVRALDLYLRVEPNLLAGGSMRWDTRGVWWVVRPLLAAAGPAVTFLVGHFAWRAYVRDPGRRWALALYAVNLALFLFGFVIPLPGTDGLQFWRMVLRRE</sequence>
<protein>
    <recommendedName>
        <fullName evidence="4">Peptidase M50 domain-containing protein</fullName>
    </recommendedName>
</protein>
<evidence type="ECO:0000313" key="2">
    <source>
        <dbReference type="EMBL" id="OGG55762.1"/>
    </source>
</evidence>